<dbReference type="GO" id="GO:0003700">
    <property type="term" value="F:DNA-binding transcription factor activity"/>
    <property type="evidence" value="ECO:0007669"/>
    <property type="project" value="InterPro"/>
</dbReference>
<dbReference type="SUPFAM" id="SSF46785">
    <property type="entry name" value="Winged helix' DNA-binding domain"/>
    <property type="match status" value="1"/>
</dbReference>
<keyword evidence="1" id="KW-0805">Transcription regulation</keyword>
<dbReference type="SMART" id="SM00347">
    <property type="entry name" value="HTH_MARR"/>
    <property type="match status" value="1"/>
</dbReference>
<dbReference type="Proteomes" id="UP000051461">
    <property type="component" value="Unassembled WGS sequence"/>
</dbReference>
<dbReference type="PANTHER" id="PTHR33164">
    <property type="entry name" value="TRANSCRIPTIONAL REGULATOR, MARR FAMILY"/>
    <property type="match status" value="1"/>
</dbReference>
<dbReference type="PANTHER" id="PTHR33164:SF102">
    <property type="entry name" value="TRANSCRIPTIONAL REGULATORY PROTEIN"/>
    <property type="match status" value="1"/>
</dbReference>
<dbReference type="InterPro" id="IPR036388">
    <property type="entry name" value="WH-like_DNA-bd_sf"/>
</dbReference>
<evidence type="ECO:0000259" key="4">
    <source>
        <dbReference type="PROSITE" id="PS50995"/>
    </source>
</evidence>
<dbReference type="GO" id="GO:0006950">
    <property type="term" value="P:response to stress"/>
    <property type="evidence" value="ECO:0007669"/>
    <property type="project" value="TreeGrafter"/>
</dbReference>
<dbReference type="PROSITE" id="PS50995">
    <property type="entry name" value="HTH_MARR_2"/>
    <property type="match status" value="1"/>
</dbReference>
<dbReference type="PATRIC" id="fig|1423726.3.peg.2009"/>
<gene>
    <name evidence="5" type="ORF">FC07_GL001934</name>
</gene>
<dbReference type="Gene3D" id="1.10.10.10">
    <property type="entry name" value="Winged helix-like DNA-binding domain superfamily/Winged helix DNA-binding domain"/>
    <property type="match status" value="1"/>
</dbReference>
<evidence type="ECO:0000313" key="5">
    <source>
        <dbReference type="EMBL" id="KRK32511.1"/>
    </source>
</evidence>
<organism evidence="5 6">
    <name type="scientific">Loigolactobacillus bifermentans DSM 20003</name>
    <dbReference type="NCBI Taxonomy" id="1423726"/>
    <lineage>
        <taxon>Bacteria</taxon>
        <taxon>Bacillati</taxon>
        <taxon>Bacillota</taxon>
        <taxon>Bacilli</taxon>
        <taxon>Lactobacillales</taxon>
        <taxon>Lactobacillaceae</taxon>
        <taxon>Loigolactobacillus</taxon>
    </lineage>
</organism>
<keyword evidence="2" id="KW-0238">DNA-binding</keyword>
<evidence type="ECO:0000313" key="6">
    <source>
        <dbReference type="Proteomes" id="UP000051461"/>
    </source>
</evidence>
<protein>
    <submittedName>
        <fullName evidence="5">Transcriptional regulator</fullName>
    </submittedName>
</protein>
<dbReference type="InterPro" id="IPR000835">
    <property type="entry name" value="HTH_MarR-typ"/>
</dbReference>
<dbReference type="InterPro" id="IPR039422">
    <property type="entry name" value="MarR/SlyA-like"/>
</dbReference>
<dbReference type="InterPro" id="IPR055166">
    <property type="entry name" value="Transc_reg_Sar_Rot_HTH"/>
</dbReference>
<sequence>MVIRMAEKNDALLEKYINVYMSVFKYIGDLVSEPTKRYKLSFEQFLIMRDVENSEQVGMSDIAAKRGVTRAAISRQIKVMLDHHYLVQERDPIDRRRLYLRLTPEGKQVTTKINQAIRKVFEGWVDMLGSDKANDLLSIMEEVGEKIIRKGQGTPKA</sequence>
<reference evidence="5 6" key="1">
    <citation type="journal article" date="2015" name="Genome Announc.">
        <title>Expanding the biotechnology potential of lactobacilli through comparative genomics of 213 strains and associated genera.</title>
        <authorList>
            <person name="Sun Z."/>
            <person name="Harris H.M."/>
            <person name="McCann A."/>
            <person name="Guo C."/>
            <person name="Argimon S."/>
            <person name="Zhang W."/>
            <person name="Yang X."/>
            <person name="Jeffery I.B."/>
            <person name="Cooney J.C."/>
            <person name="Kagawa T.F."/>
            <person name="Liu W."/>
            <person name="Song Y."/>
            <person name="Salvetti E."/>
            <person name="Wrobel A."/>
            <person name="Rasinkangas P."/>
            <person name="Parkhill J."/>
            <person name="Rea M.C."/>
            <person name="O'Sullivan O."/>
            <person name="Ritari J."/>
            <person name="Douillard F.P."/>
            <person name="Paul Ross R."/>
            <person name="Yang R."/>
            <person name="Briner A.E."/>
            <person name="Felis G.E."/>
            <person name="de Vos W.M."/>
            <person name="Barrangou R."/>
            <person name="Klaenhammer T.R."/>
            <person name="Caufield P.W."/>
            <person name="Cui Y."/>
            <person name="Zhang H."/>
            <person name="O'Toole P.W."/>
        </authorList>
    </citation>
    <scope>NUCLEOTIDE SEQUENCE [LARGE SCALE GENOMIC DNA]</scope>
    <source>
        <strain evidence="5 6">DSM 20003</strain>
    </source>
</reference>
<keyword evidence="3" id="KW-0804">Transcription</keyword>
<proteinExistence type="predicted"/>
<evidence type="ECO:0000256" key="2">
    <source>
        <dbReference type="ARBA" id="ARBA00023125"/>
    </source>
</evidence>
<comment type="caution">
    <text evidence="5">The sequence shown here is derived from an EMBL/GenBank/DDBJ whole genome shotgun (WGS) entry which is preliminary data.</text>
</comment>
<evidence type="ECO:0000256" key="3">
    <source>
        <dbReference type="ARBA" id="ARBA00023163"/>
    </source>
</evidence>
<dbReference type="Pfam" id="PF22381">
    <property type="entry name" value="Staph_reg_Sar_Rot"/>
    <property type="match status" value="1"/>
</dbReference>
<name>A0A0R1GEG6_9LACO</name>
<feature type="domain" description="HTH marR-type" evidence="4">
    <location>
        <begin position="1"/>
        <end position="145"/>
    </location>
</feature>
<dbReference type="EMBL" id="AZDA01000140">
    <property type="protein sequence ID" value="KRK32511.1"/>
    <property type="molecule type" value="Genomic_DNA"/>
</dbReference>
<accession>A0A0R1GEG6</accession>
<keyword evidence="6" id="KW-1185">Reference proteome</keyword>
<evidence type="ECO:0000256" key="1">
    <source>
        <dbReference type="ARBA" id="ARBA00023015"/>
    </source>
</evidence>
<dbReference type="InterPro" id="IPR036390">
    <property type="entry name" value="WH_DNA-bd_sf"/>
</dbReference>
<dbReference type="STRING" id="1423726.FC07_GL001934"/>
<dbReference type="AlphaFoldDB" id="A0A0R1GEG6"/>